<evidence type="ECO:0000313" key="11">
    <source>
        <dbReference type="EMBL" id="KAG7295928.1"/>
    </source>
</evidence>
<keyword evidence="5" id="KW-0967">Endosome</keyword>
<evidence type="ECO:0000256" key="9">
    <source>
        <dbReference type="SAM" id="MobiDB-lite"/>
    </source>
</evidence>
<name>A0ABQ7PW93_PLUXY</name>
<keyword evidence="7" id="KW-0472">Membrane</keyword>
<reference evidence="11 12" key="1">
    <citation type="submission" date="2021-06" db="EMBL/GenBank/DDBJ databases">
        <title>A haploid diamondback moth (Plutella xylostella L.) genome assembly resolves 31 chromosomes and identifies a diamide resistance mutation.</title>
        <authorList>
            <person name="Ward C.M."/>
            <person name="Perry K.D."/>
            <person name="Baker G."/>
            <person name="Powis K."/>
            <person name="Heckel D.G."/>
            <person name="Baxter S.W."/>
        </authorList>
    </citation>
    <scope>NUCLEOTIDE SEQUENCE [LARGE SCALE GENOMIC DNA]</scope>
    <source>
        <strain evidence="11 12">LV</strain>
        <tissue evidence="11">Single pupa</tissue>
    </source>
</reference>
<feature type="coiled-coil region" evidence="8">
    <location>
        <begin position="114"/>
        <end position="141"/>
    </location>
</feature>
<dbReference type="SUPFAM" id="SSF144270">
    <property type="entry name" value="Eferin C-derminal domain-like"/>
    <property type="match status" value="1"/>
</dbReference>
<dbReference type="Gene3D" id="1.20.5.2440">
    <property type="match status" value="1"/>
</dbReference>
<dbReference type="InterPro" id="IPR057316">
    <property type="entry name" value="Rab11-FIP3/4_dom"/>
</dbReference>
<sequence>MFKSGLFSWKDTMVEVEVEESLELEYDMWDGQFDFVGPQEAPSPPARPSPPPSPDQLFTGEPLAPHLGSGLNGGKKTPAHQWCDNLSDQVSIVQLLQQQVTTLADTQSSADERYARAKADNAVLQARVHMLDEQIREIECRCEERIAEEQKRCREAIARVERDRDAQLAAVSERLAAAETDASDLKQEVGRLRGVAETLRANAEISSRAHKEAQEQVSELLAQLSTARENERREREAAAAAAALLSSARGELQRLSDAPPPPPDPRLDELRKELVLLRTQNKSLSEAQEELQAQILTRGVEEGRSLLDGVSGPLVATNSLAHELSQMSDDQIQKALKEQQDVNVQLRNYIDGILLAIVENYPQLLEVKCQKPPADIKS</sequence>
<comment type="caution">
    <text evidence="11">The sequence shown here is derived from an EMBL/GenBank/DDBJ whole genome shotgun (WGS) entry which is preliminary data.</text>
</comment>
<accession>A0ABQ7PW93</accession>
<protein>
    <recommendedName>
        <fullName evidence="10">FIP-RBD domain-containing protein</fullName>
    </recommendedName>
</protein>
<evidence type="ECO:0000256" key="1">
    <source>
        <dbReference type="ARBA" id="ARBA00004214"/>
    </source>
</evidence>
<dbReference type="EMBL" id="JAHIBW010000029">
    <property type="protein sequence ID" value="KAG7295928.1"/>
    <property type="molecule type" value="Genomic_DNA"/>
</dbReference>
<dbReference type="PANTHER" id="PTHR15726">
    <property type="entry name" value="RAB11-FAMILY INTERACTING PROTEIN"/>
    <property type="match status" value="1"/>
</dbReference>
<dbReference type="InterPro" id="IPR037245">
    <property type="entry name" value="FIP-RBD_C_sf"/>
</dbReference>
<evidence type="ECO:0000256" key="3">
    <source>
        <dbReference type="ARBA" id="ARBA00004654"/>
    </source>
</evidence>
<keyword evidence="4" id="KW-0813">Transport</keyword>
<feature type="region of interest" description="Disordered" evidence="9">
    <location>
        <begin position="33"/>
        <end position="76"/>
    </location>
</feature>
<feature type="coiled-coil region" evidence="8">
    <location>
        <begin position="267"/>
        <end position="294"/>
    </location>
</feature>
<feature type="coiled-coil region" evidence="8">
    <location>
        <begin position="168"/>
        <end position="241"/>
    </location>
</feature>
<dbReference type="Pfam" id="PF25450">
    <property type="entry name" value="Rab11-FIP3"/>
    <property type="match status" value="1"/>
</dbReference>
<organism evidence="11 12">
    <name type="scientific">Plutella xylostella</name>
    <name type="common">Diamondback moth</name>
    <name type="synonym">Plutella maculipennis</name>
    <dbReference type="NCBI Taxonomy" id="51655"/>
    <lineage>
        <taxon>Eukaryota</taxon>
        <taxon>Metazoa</taxon>
        <taxon>Ecdysozoa</taxon>
        <taxon>Arthropoda</taxon>
        <taxon>Hexapoda</taxon>
        <taxon>Insecta</taxon>
        <taxon>Pterygota</taxon>
        <taxon>Neoptera</taxon>
        <taxon>Endopterygota</taxon>
        <taxon>Lepidoptera</taxon>
        <taxon>Glossata</taxon>
        <taxon>Ditrysia</taxon>
        <taxon>Yponomeutoidea</taxon>
        <taxon>Plutellidae</taxon>
        <taxon>Plutella</taxon>
    </lineage>
</organism>
<evidence type="ECO:0000256" key="6">
    <source>
        <dbReference type="ARBA" id="ARBA00023054"/>
    </source>
</evidence>
<evidence type="ECO:0000256" key="5">
    <source>
        <dbReference type="ARBA" id="ARBA00022753"/>
    </source>
</evidence>
<evidence type="ECO:0000256" key="8">
    <source>
        <dbReference type="SAM" id="Coils"/>
    </source>
</evidence>
<dbReference type="Pfam" id="PF09457">
    <property type="entry name" value="RBD-FIP"/>
    <property type="match status" value="1"/>
</dbReference>
<feature type="compositionally biased region" description="Pro residues" evidence="9">
    <location>
        <begin position="41"/>
        <end position="54"/>
    </location>
</feature>
<evidence type="ECO:0000259" key="10">
    <source>
        <dbReference type="PROSITE" id="PS51511"/>
    </source>
</evidence>
<dbReference type="InterPro" id="IPR051977">
    <property type="entry name" value="Rab11-interacting_regulator"/>
</dbReference>
<feature type="domain" description="FIP-RBD" evidence="10">
    <location>
        <begin position="306"/>
        <end position="368"/>
    </location>
</feature>
<dbReference type="PROSITE" id="PS51511">
    <property type="entry name" value="FIP_RBD"/>
    <property type="match status" value="1"/>
</dbReference>
<gene>
    <name evidence="11" type="ORF">JYU34_021016</name>
</gene>
<evidence type="ECO:0000256" key="4">
    <source>
        <dbReference type="ARBA" id="ARBA00022448"/>
    </source>
</evidence>
<dbReference type="Proteomes" id="UP000823941">
    <property type="component" value="Chromosome 29"/>
</dbReference>
<comment type="subcellular location">
    <subcellularLocation>
        <location evidence="2">Cleavage furrow</location>
    </subcellularLocation>
    <subcellularLocation>
        <location evidence="1">Midbody</location>
    </subcellularLocation>
    <subcellularLocation>
        <location evidence="3">Recycling endosome membrane</location>
        <topology evidence="3">Peripheral membrane protein</topology>
    </subcellularLocation>
</comment>
<evidence type="ECO:0000256" key="2">
    <source>
        <dbReference type="ARBA" id="ARBA00004626"/>
    </source>
</evidence>
<dbReference type="PANTHER" id="PTHR15726:SF7">
    <property type="entry name" value="NUCLEAR FALLOUT, ISOFORM J"/>
    <property type="match status" value="1"/>
</dbReference>
<keyword evidence="6 8" id="KW-0175">Coiled coil</keyword>
<evidence type="ECO:0000313" key="12">
    <source>
        <dbReference type="Proteomes" id="UP000823941"/>
    </source>
</evidence>
<evidence type="ECO:0000256" key="7">
    <source>
        <dbReference type="ARBA" id="ARBA00023136"/>
    </source>
</evidence>
<keyword evidence="12" id="KW-1185">Reference proteome</keyword>
<proteinExistence type="predicted"/>
<dbReference type="InterPro" id="IPR019018">
    <property type="entry name" value="Rab-bd_FIP-RBD"/>
</dbReference>